<dbReference type="HAMAP" id="MF_00014">
    <property type="entry name" value="Ribosome_mat_RimM"/>
    <property type="match status" value="1"/>
</dbReference>
<name>A0A3B0VJB1_9ZZZZ</name>
<feature type="domain" description="RimM N-terminal" evidence="5">
    <location>
        <begin position="9"/>
        <end position="92"/>
    </location>
</feature>
<evidence type="ECO:0008006" key="8">
    <source>
        <dbReference type="Google" id="ProtNLM"/>
    </source>
</evidence>
<dbReference type="GO" id="GO:0005840">
    <property type="term" value="C:ribosome"/>
    <property type="evidence" value="ECO:0007669"/>
    <property type="project" value="InterPro"/>
</dbReference>
<keyword evidence="2" id="KW-0690">Ribosome biogenesis</keyword>
<gene>
    <name evidence="7" type="ORF">MNBD_DELTA02-826</name>
</gene>
<proteinExistence type="inferred from homology"/>
<dbReference type="Gene3D" id="2.40.30.60">
    <property type="entry name" value="RimM"/>
    <property type="match status" value="1"/>
</dbReference>
<dbReference type="InterPro" id="IPR036976">
    <property type="entry name" value="RimM_N_sf"/>
</dbReference>
<dbReference type="GO" id="GO:0006364">
    <property type="term" value="P:rRNA processing"/>
    <property type="evidence" value="ECO:0007669"/>
    <property type="project" value="UniProtKB-KW"/>
</dbReference>
<evidence type="ECO:0000256" key="4">
    <source>
        <dbReference type="ARBA" id="ARBA00023186"/>
    </source>
</evidence>
<accession>A0A3B0VJB1</accession>
<dbReference type="Pfam" id="PF01782">
    <property type="entry name" value="RimM"/>
    <property type="match status" value="1"/>
</dbReference>
<evidence type="ECO:0000256" key="2">
    <source>
        <dbReference type="ARBA" id="ARBA00022517"/>
    </source>
</evidence>
<dbReference type="InterPro" id="IPR056792">
    <property type="entry name" value="PRC_RimM"/>
</dbReference>
<evidence type="ECO:0000256" key="1">
    <source>
        <dbReference type="ARBA" id="ARBA00022490"/>
    </source>
</evidence>
<dbReference type="PANTHER" id="PTHR33692:SF1">
    <property type="entry name" value="RIBOSOME MATURATION FACTOR RIMM"/>
    <property type="match status" value="1"/>
</dbReference>
<feature type="domain" description="Ribosome maturation factor RimM PRC barrel" evidence="6">
    <location>
        <begin position="106"/>
        <end position="171"/>
    </location>
</feature>
<keyword evidence="4" id="KW-0143">Chaperone</keyword>
<dbReference type="GO" id="GO:0043022">
    <property type="term" value="F:ribosome binding"/>
    <property type="evidence" value="ECO:0007669"/>
    <property type="project" value="InterPro"/>
</dbReference>
<dbReference type="SUPFAM" id="SSF50447">
    <property type="entry name" value="Translation proteins"/>
    <property type="match status" value="1"/>
</dbReference>
<dbReference type="Gene3D" id="2.30.30.240">
    <property type="entry name" value="PRC-barrel domain"/>
    <property type="match status" value="1"/>
</dbReference>
<dbReference type="InterPro" id="IPR009000">
    <property type="entry name" value="Transl_B-barrel_sf"/>
</dbReference>
<evidence type="ECO:0000256" key="3">
    <source>
        <dbReference type="ARBA" id="ARBA00022552"/>
    </source>
</evidence>
<keyword evidence="3" id="KW-0698">rRNA processing</keyword>
<reference evidence="7" key="1">
    <citation type="submission" date="2018-06" db="EMBL/GenBank/DDBJ databases">
        <authorList>
            <person name="Zhirakovskaya E."/>
        </authorList>
    </citation>
    <scope>NUCLEOTIDE SEQUENCE</scope>
</reference>
<dbReference type="InterPro" id="IPR002676">
    <property type="entry name" value="RimM_N"/>
</dbReference>
<protein>
    <recommendedName>
        <fullName evidence="8">16S rRNA processing protein RimM</fullName>
    </recommendedName>
</protein>
<dbReference type="InterPro" id="IPR011961">
    <property type="entry name" value="RimM"/>
</dbReference>
<sequence length="186" mass="20367">MSKKDLVAVAKILGAHGVKGELRVYPYVEKGGIDDYMDFFRSHFESVDLGGTSHTLKSLKPHKNILLVRFNGINTRERAEGLKGQELFCERTEFPELSEGEYYECDLVGLEVFTREGQELGRLTAVLPAGSSDVYEVHGPLGEVLLPATGEVIVKVDLGAGRMIVEPLEGLLPDEPEKESAPAAKP</sequence>
<dbReference type="PANTHER" id="PTHR33692">
    <property type="entry name" value="RIBOSOME MATURATION FACTOR RIMM"/>
    <property type="match status" value="1"/>
</dbReference>
<dbReference type="Pfam" id="PF24986">
    <property type="entry name" value="PRC_RimM"/>
    <property type="match status" value="1"/>
</dbReference>
<organism evidence="7">
    <name type="scientific">hydrothermal vent metagenome</name>
    <dbReference type="NCBI Taxonomy" id="652676"/>
    <lineage>
        <taxon>unclassified sequences</taxon>
        <taxon>metagenomes</taxon>
        <taxon>ecological metagenomes</taxon>
    </lineage>
</organism>
<evidence type="ECO:0000259" key="6">
    <source>
        <dbReference type="Pfam" id="PF24986"/>
    </source>
</evidence>
<dbReference type="NCBIfam" id="TIGR02273">
    <property type="entry name" value="16S_RimM"/>
    <property type="match status" value="1"/>
</dbReference>
<evidence type="ECO:0000259" key="5">
    <source>
        <dbReference type="Pfam" id="PF01782"/>
    </source>
</evidence>
<keyword evidence="1" id="KW-0963">Cytoplasm</keyword>
<dbReference type="AlphaFoldDB" id="A0A3B0VJB1"/>
<dbReference type="EMBL" id="UOEZ01000084">
    <property type="protein sequence ID" value="VAW39122.1"/>
    <property type="molecule type" value="Genomic_DNA"/>
</dbReference>
<dbReference type="SUPFAM" id="SSF50346">
    <property type="entry name" value="PRC-barrel domain"/>
    <property type="match status" value="1"/>
</dbReference>
<evidence type="ECO:0000313" key="7">
    <source>
        <dbReference type="EMBL" id="VAW39122.1"/>
    </source>
</evidence>
<dbReference type="InterPro" id="IPR011033">
    <property type="entry name" value="PRC_barrel-like_sf"/>
</dbReference>